<evidence type="ECO:0000313" key="1">
    <source>
        <dbReference type="EMBL" id="UJF34519.1"/>
    </source>
</evidence>
<name>A0ABY3SLD0_9BACL</name>
<keyword evidence="2" id="KW-1185">Reference proteome</keyword>
<proteinExistence type="predicted"/>
<protein>
    <submittedName>
        <fullName evidence="1">Uncharacterized protein</fullName>
    </submittedName>
</protein>
<sequence>MRELVGSCKCCGKAIYCDHGFLNGMVMEDRTLLCFDCFNQEDDAESS</sequence>
<reference evidence="1 2" key="1">
    <citation type="journal article" date="2024" name="Int. J. Syst. Evol. Microbiol.">
        <title>Paenibacillus hexagrammi sp. nov., a novel bacterium isolated from the gut content of Hexagrammos agrammus.</title>
        <authorList>
            <person name="Jung H.K."/>
            <person name="Kim D.G."/>
            <person name="Zin H."/>
            <person name="Park J."/>
            <person name="Jung H."/>
            <person name="Kim Y.O."/>
            <person name="Kong H.J."/>
            <person name="Kim J.W."/>
            <person name="Kim Y.S."/>
        </authorList>
    </citation>
    <scope>NUCLEOTIDE SEQUENCE [LARGE SCALE GENOMIC DNA]</scope>
    <source>
        <strain evidence="1 2">YPD9-1</strain>
    </source>
</reference>
<accession>A0ABY3SLD0</accession>
<dbReference type="RefSeq" id="WP_235121093.1">
    <property type="nucleotide sequence ID" value="NZ_CP090978.1"/>
</dbReference>
<dbReference type="EMBL" id="CP090978">
    <property type="protein sequence ID" value="UJF34519.1"/>
    <property type="molecule type" value="Genomic_DNA"/>
</dbReference>
<evidence type="ECO:0000313" key="2">
    <source>
        <dbReference type="Proteomes" id="UP001649230"/>
    </source>
</evidence>
<gene>
    <name evidence="1" type="ORF">L0M14_04870</name>
</gene>
<dbReference type="Proteomes" id="UP001649230">
    <property type="component" value="Chromosome"/>
</dbReference>
<organism evidence="1 2">
    <name type="scientific">Paenibacillus hexagrammi</name>
    <dbReference type="NCBI Taxonomy" id="2908839"/>
    <lineage>
        <taxon>Bacteria</taxon>
        <taxon>Bacillati</taxon>
        <taxon>Bacillota</taxon>
        <taxon>Bacilli</taxon>
        <taxon>Bacillales</taxon>
        <taxon>Paenibacillaceae</taxon>
        <taxon>Paenibacillus</taxon>
    </lineage>
</organism>